<evidence type="ECO:0000313" key="4">
    <source>
        <dbReference type="EMBL" id="MFC6315452.1"/>
    </source>
</evidence>
<dbReference type="Proteomes" id="UP001596310">
    <property type="component" value="Unassembled WGS sequence"/>
</dbReference>
<keyword evidence="2" id="KW-0472">Membrane</keyword>
<feature type="chain" id="PRO_5045496778" description="Gram-positive cocci surface proteins LPxTG domain-containing protein" evidence="3">
    <location>
        <begin position="22"/>
        <end position="148"/>
    </location>
</feature>
<keyword evidence="5" id="KW-1185">Reference proteome</keyword>
<keyword evidence="2" id="KW-0812">Transmembrane</keyword>
<keyword evidence="3" id="KW-0732">Signal</keyword>
<feature type="transmembrane region" description="Helical" evidence="2">
    <location>
        <begin position="121"/>
        <end position="140"/>
    </location>
</feature>
<gene>
    <name evidence="4" type="ORF">ACFQHW_07745</name>
</gene>
<name>A0ABW1UN97_9LACO</name>
<evidence type="ECO:0000256" key="2">
    <source>
        <dbReference type="SAM" id="Phobius"/>
    </source>
</evidence>
<evidence type="ECO:0000313" key="5">
    <source>
        <dbReference type="Proteomes" id="UP001596310"/>
    </source>
</evidence>
<feature type="signal peptide" evidence="3">
    <location>
        <begin position="1"/>
        <end position="21"/>
    </location>
</feature>
<feature type="region of interest" description="Disordered" evidence="1">
    <location>
        <begin position="39"/>
        <end position="105"/>
    </location>
</feature>
<reference evidence="5" key="1">
    <citation type="journal article" date="2019" name="Int. J. Syst. Evol. Microbiol.">
        <title>The Global Catalogue of Microorganisms (GCM) 10K type strain sequencing project: providing services to taxonomists for standard genome sequencing and annotation.</title>
        <authorList>
            <consortium name="The Broad Institute Genomics Platform"/>
            <consortium name="The Broad Institute Genome Sequencing Center for Infectious Disease"/>
            <person name="Wu L."/>
            <person name="Ma J."/>
        </authorList>
    </citation>
    <scope>NUCLEOTIDE SEQUENCE [LARGE SCALE GENOMIC DNA]</scope>
    <source>
        <strain evidence="5">CCM 8897</strain>
    </source>
</reference>
<comment type="caution">
    <text evidence="4">The sequence shown here is derived from an EMBL/GenBank/DDBJ whole genome shotgun (WGS) entry which is preliminary data.</text>
</comment>
<evidence type="ECO:0000256" key="1">
    <source>
        <dbReference type="SAM" id="MobiDB-lite"/>
    </source>
</evidence>
<keyword evidence="2" id="KW-1133">Transmembrane helix</keyword>
<accession>A0ABW1UN97</accession>
<proteinExistence type="predicted"/>
<evidence type="ECO:0008006" key="6">
    <source>
        <dbReference type="Google" id="ProtNLM"/>
    </source>
</evidence>
<dbReference type="EMBL" id="JBHSSM010000017">
    <property type="protein sequence ID" value="MFC6315452.1"/>
    <property type="molecule type" value="Genomic_DNA"/>
</dbReference>
<evidence type="ECO:0000256" key="3">
    <source>
        <dbReference type="SAM" id="SignalP"/>
    </source>
</evidence>
<dbReference type="RefSeq" id="WP_125597826.1">
    <property type="nucleotide sequence ID" value="NZ_JBHSSM010000017.1"/>
</dbReference>
<protein>
    <recommendedName>
        <fullName evidence="6">Gram-positive cocci surface proteins LPxTG domain-containing protein</fullName>
    </recommendedName>
</protein>
<organism evidence="4 5">
    <name type="scientific">Lapidilactobacillus achengensis</name>
    <dbReference type="NCBI Taxonomy" id="2486000"/>
    <lineage>
        <taxon>Bacteria</taxon>
        <taxon>Bacillati</taxon>
        <taxon>Bacillota</taxon>
        <taxon>Bacilli</taxon>
        <taxon>Lactobacillales</taxon>
        <taxon>Lactobacillaceae</taxon>
        <taxon>Lapidilactobacillus</taxon>
    </lineage>
</organism>
<sequence length="148" mass="16231">MRKRNFVLLFLFLCWGIFTSAGQVSQADVTSSQYDISITAKDDLGGGGPTDPTDPTDPSDPGDPSDPSDPSDPADPSDPSDPSDPADPSQPGANDQDDTSGQNDWIDIILPQTSEQRQRAVLFWGMILIVLLLIIIDRELRQRRHPER</sequence>